<dbReference type="EMBL" id="VJZT01000009">
    <property type="protein sequence ID" value="TRX39234.1"/>
    <property type="molecule type" value="Genomic_DNA"/>
</dbReference>
<gene>
    <name evidence="2" type="ORF">FNW21_09875</name>
</gene>
<reference evidence="2 3" key="1">
    <citation type="submission" date="2019-07" db="EMBL/GenBank/DDBJ databases">
        <title>Novel species of Flavobacterium.</title>
        <authorList>
            <person name="Liu Q."/>
            <person name="Xin Y.-H."/>
        </authorList>
    </citation>
    <scope>NUCLEOTIDE SEQUENCE [LARGE SCALE GENOMIC DNA]</scope>
    <source>
        <strain evidence="2 3">LB1R34</strain>
    </source>
</reference>
<feature type="chain" id="PRO_5021721756" description="Outer membrane protein beta-barrel domain-containing protein" evidence="1">
    <location>
        <begin position="19"/>
        <end position="587"/>
    </location>
</feature>
<dbReference type="RefSeq" id="WP_144256577.1">
    <property type="nucleotide sequence ID" value="NZ_VJZT01000009.1"/>
</dbReference>
<feature type="signal peptide" evidence="1">
    <location>
        <begin position="1"/>
        <end position="18"/>
    </location>
</feature>
<dbReference type="Proteomes" id="UP000316371">
    <property type="component" value="Unassembled WGS sequence"/>
</dbReference>
<evidence type="ECO:0000256" key="1">
    <source>
        <dbReference type="SAM" id="SignalP"/>
    </source>
</evidence>
<dbReference type="AlphaFoldDB" id="A0A553E2F9"/>
<evidence type="ECO:0000313" key="2">
    <source>
        <dbReference type="EMBL" id="TRX39234.1"/>
    </source>
</evidence>
<dbReference type="OrthoDB" id="1399842at2"/>
<comment type="caution">
    <text evidence="2">The sequence shown here is derived from an EMBL/GenBank/DDBJ whole genome shotgun (WGS) entry which is preliminary data.</text>
</comment>
<name>A0A553E2F9_9FLAO</name>
<accession>A0A553E2F9</accession>
<sequence length="587" mass="68177">MKVKLTLLFMFMICGANAQNWKDLAQNDFIKMKKSLDSIKEILDPEKVKLNELAAKYSSDVQMQSDRVKELLTESGLVYTNWKNISTFYQNKLSKDEFESLNKEYPIDGNYDFLDKPQETVPEKPTTFLLYGKNELMKLDDIKDEKMKKVFENIFSEKSQSNLGKFEIPGHKQKIPVYLICKNENCDSVKNIEEKENCLKCKIVKNGNKVNGKSNNWYKDLTFEEVSIEISDGAMVDIRVVLIDEVNKLKYYFENRIPTSLLKSTRTGNDTYLECSFITSIDTENAYNHSKCNLSYKVTLKDIIQYYPNTGNNYTPDDQNFIFPIPDKEGQESNNRRIYQLSQDTSLQNTVELRTYTDFIGLFNGSANGIVQLEGKANFFINPFSLTHYNIYMLKKIEPFVHYTKIDDANRGLTLIPSSITGTDTIFKVKHSLEILQKSQLEMGFLLNAFSFKYSKEYPFKTNIYFPVRYNATSISNSKENNETLKMVGLGLGVNFEFKKFSNFGFNLSTEFTRYNPTNRSEIIINPSKFWVFSNEAELFYYPGESKNQSVFTRFKTFYNKSDDKDSFFQFQFGYRFSIGTGNIKSK</sequence>
<protein>
    <recommendedName>
        <fullName evidence="4">Outer membrane protein beta-barrel domain-containing protein</fullName>
    </recommendedName>
</protein>
<keyword evidence="3" id="KW-1185">Reference proteome</keyword>
<evidence type="ECO:0000313" key="3">
    <source>
        <dbReference type="Proteomes" id="UP000316371"/>
    </source>
</evidence>
<proteinExistence type="predicted"/>
<keyword evidence="1" id="KW-0732">Signal</keyword>
<evidence type="ECO:0008006" key="4">
    <source>
        <dbReference type="Google" id="ProtNLM"/>
    </source>
</evidence>
<organism evidence="2 3">
    <name type="scientific">Flavobacterium restrictum</name>
    <dbReference type="NCBI Taxonomy" id="2594428"/>
    <lineage>
        <taxon>Bacteria</taxon>
        <taxon>Pseudomonadati</taxon>
        <taxon>Bacteroidota</taxon>
        <taxon>Flavobacteriia</taxon>
        <taxon>Flavobacteriales</taxon>
        <taxon>Flavobacteriaceae</taxon>
        <taxon>Flavobacterium</taxon>
    </lineage>
</organism>